<gene>
    <name evidence="2" type="ORF">AL1_10860</name>
</gene>
<protein>
    <submittedName>
        <fullName evidence="2">Uncharacterized protein</fullName>
    </submittedName>
</protein>
<feature type="transmembrane region" description="Helical" evidence="1">
    <location>
        <begin position="7"/>
        <end position="25"/>
    </location>
</feature>
<evidence type="ECO:0000313" key="2">
    <source>
        <dbReference type="EMBL" id="CBK63597.1"/>
    </source>
</evidence>
<sequence length="88" mass="9264">MKMIKKLIGIIVAVAVVVIIVVAAIRRDNFQSMVRRDELLNGVEPAAEPPHLISPAELDVPAEGVPAKDAPAAGTVDSLSIEITDSLP</sequence>
<keyword evidence="1" id="KW-1133">Transmembrane helix</keyword>
<dbReference type="AlphaFoldDB" id="D4IKY5"/>
<dbReference type="EMBL" id="FP929032">
    <property type="protein sequence ID" value="CBK63597.1"/>
    <property type="molecule type" value="Genomic_DNA"/>
</dbReference>
<accession>D4IKY5</accession>
<proteinExistence type="predicted"/>
<evidence type="ECO:0000313" key="3">
    <source>
        <dbReference type="Proteomes" id="UP000008794"/>
    </source>
</evidence>
<keyword evidence="1" id="KW-0472">Membrane</keyword>
<name>D4IKY5_9BACT</name>
<dbReference type="HOGENOM" id="CLU_2679509_0_0_10"/>
<evidence type="ECO:0000256" key="1">
    <source>
        <dbReference type="SAM" id="Phobius"/>
    </source>
</evidence>
<reference evidence="2 3" key="1">
    <citation type="submission" date="2010-03" db="EMBL/GenBank/DDBJ databases">
        <title>The genome sequence of Alistipes shahii WAL 8301.</title>
        <authorList>
            <consortium name="metaHIT consortium -- http://www.metahit.eu/"/>
            <person name="Pajon A."/>
            <person name="Turner K."/>
            <person name="Parkhill J."/>
        </authorList>
    </citation>
    <scope>NUCLEOTIDE SEQUENCE [LARGE SCALE GENOMIC DNA]</scope>
    <source>
        <strain evidence="2 3">WAL 8301</strain>
    </source>
</reference>
<dbReference type="PATRIC" id="fig|717959.3.peg.2755"/>
<organism evidence="2 3">
    <name type="scientific">Alistipes shahii WAL 8301</name>
    <dbReference type="NCBI Taxonomy" id="717959"/>
    <lineage>
        <taxon>Bacteria</taxon>
        <taxon>Pseudomonadati</taxon>
        <taxon>Bacteroidota</taxon>
        <taxon>Bacteroidia</taxon>
        <taxon>Bacteroidales</taxon>
        <taxon>Rikenellaceae</taxon>
        <taxon>Alistipes</taxon>
    </lineage>
</organism>
<keyword evidence="3" id="KW-1185">Reference proteome</keyword>
<reference evidence="2 3" key="2">
    <citation type="submission" date="2010-03" db="EMBL/GenBank/DDBJ databases">
        <authorList>
            <person name="Pajon A."/>
        </authorList>
    </citation>
    <scope>NUCLEOTIDE SEQUENCE [LARGE SCALE GENOMIC DNA]</scope>
    <source>
        <strain evidence="2 3">WAL 8301</strain>
    </source>
</reference>
<dbReference type="Proteomes" id="UP000008794">
    <property type="component" value="Chromosome"/>
</dbReference>
<dbReference type="KEGG" id="ash:AL1_10860"/>
<keyword evidence="1" id="KW-0812">Transmembrane</keyword>